<dbReference type="Proteomes" id="UP001301140">
    <property type="component" value="Unassembled WGS sequence"/>
</dbReference>
<comment type="similarity">
    <text evidence="1">Belongs to the transglycosylase Slt family.</text>
</comment>
<evidence type="ECO:0000259" key="5">
    <source>
        <dbReference type="Pfam" id="PF01464"/>
    </source>
</evidence>
<evidence type="ECO:0000256" key="1">
    <source>
        <dbReference type="ARBA" id="ARBA00007734"/>
    </source>
</evidence>
<dbReference type="GO" id="GO:0042597">
    <property type="term" value="C:periplasmic space"/>
    <property type="evidence" value="ECO:0007669"/>
    <property type="project" value="InterPro"/>
</dbReference>
<protein>
    <submittedName>
        <fullName evidence="6">Lytic transglycosylase domain-containing protein</fullName>
    </submittedName>
</protein>
<comment type="caution">
    <text evidence="6">The sequence shown here is derived from an EMBL/GenBank/DDBJ whole genome shotgun (WGS) entry which is preliminary data.</text>
</comment>
<dbReference type="Gene3D" id="1.25.20.10">
    <property type="entry name" value="Bacterial muramidases"/>
    <property type="match status" value="1"/>
</dbReference>
<comment type="similarity">
    <text evidence="2">Belongs to the virb1 family.</text>
</comment>
<dbReference type="Gene3D" id="1.10.530.10">
    <property type="match status" value="1"/>
</dbReference>
<dbReference type="AlphaFoldDB" id="A0AAP3XQ30"/>
<gene>
    <name evidence="6" type="ORF">PZ740_07725</name>
</gene>
<dbReference type="InterPro" id="IPR023346">
    <property type="entry name" value="Lysozyme-like_dom_sf"/>
</dbReference>
<sequence length="660" mass="71893">MRAPALACLALALGLLHGGPAGADPVAGLLRAVEAGDWATAAAHSQRSGGDELASWVTWRRLRSGERLPFEAYRDFLAQHPDWPALGSLRTAAEGSIDASVPHSERLAFFADTPPRTRQGRLRHAESLLAAGREGEAAAAVRLSWVEDDYGVDEEQYALRLFGRLLRPQDHAARLERLLWDGRHDQAERMFPRVDAGRQAVARARIRLQQRLPGVDGAVRAVPAALQDDPGLAFDRLRWRRLGGHMEGARELLLATKGAPVRPASWWYERAYQTREALDARDYRLAYRLASGHGQESGVAFAEAEWLAGWLALRFLDRPETALKHFWTLYDGVSTPISRSRAAYWAGRARAAMGRPGDARIWYERAARHGTTFYGQQAAVELGQAPDVRLASAPVPAARRDAFAKLPLVRLTTRLCVTGITGDAALFLRKLAADAGQDTVALELVADLAAACGRPELVVSIGKAASREGALDPAAAFPVPELPPLDEAGLPETALILAVARQESQFDSQAVSRAGARGLMQLMPGTAKLTAAALGMPYDAAGLTGDPHYNVRLGGAYLASQLARFKGSVPLALAAYNAGPNRVDQWIASFGDPRRLDRHDLIDWLESIPYRETRNYVQRVIESSEVYRVLLRSGDMRRVRFASGKSGASAELRDFLGDAS</sequence>
<keyword evidence="3 4" id="KW-0732">Signal</keyword>
<evidence type="ECO:0000256" key="4">
    <source>
        <dbReference type="SAM" id="SignalP"/>
    </source>
</evidence>
<evidence type="ECO:0000256" key="2">
    <source>
        <dbReference type="ARBA" id="ARBA00009387"/>
    </source>
</evidence>
<keyword evidence="7" id="KW-1185">Reference proteome</keyword>
<accession>A0AAP3XQ30</accession>
<dbReference type="SUPFAM" id="SSF53955">
    <property type="entry name" value="Lysozyme-like"/>
    <property type="match status" value="1"/>
</dbReference>
<dbReference type="InterPro" id="IPR008258">
    <property type="entry name" value="Transglycosylase_SLT_dom_1"/>
</dbReference>
<dbReference type="PANTHER" id="PTHR37423:SF2">
    <property type="entry name" value="MEMBRANE-BOUND LYTIC MUREIN TRANSGLYCOSYLASE C"/>
    <property type="match status" value="1"/>
</dbReference>
<dbReference type="Pfam" id="PF01464">
    <property type="entry name" value="SLT"/>
    <property type="match status" value="1"/>
</dbReference>
<dbReference type="RefSeq" id="WP_327788690.1">
    <property type="nucleotide sequence ID" value="NZ_JARGEQ010000082.1"/>
</dbReference>
<dbReference type="InterPro" id="IPR008939">
    <property type="entry name" value="Lytic_TGlycosylase_superhlx_U"/>
</dbReference>
<feature type="domain" description="Transglycosylase SLT" evidence="5">
    <location>
        <begin position="493"/>
        <end position="592"/>
    </location>
</feature>
<dbReference type="CDD" id="cd13401">
    <property type="entry name" value="Slt70-like"/>
    <property type="match status" value="1"/>
</dbReference>
<dbReference type="SUPFAM" id="SSF48435">
    <property type="entry name" value="Bacterial muramidases"/>
    <property type="match status" value="1"/>
</dbReference>
<feature type="chain" id="PRO_5042949972" evidence="4">
    <location>
        <begin position="24"/>
        <end position="660"/>
    </location>
</feature>
<feature type="signal peptide" evidence="4">
    <location>
        <begin position="1"/>
        <end position="23"/>
    </location>
</feature>
<organism evidence="6 7">
    <name type="scientific">Marinimicrococcus flavescens</name>
    <dbReference type="NCBI Taxonomy" id="3031815"/>
    <lineage>
        <taxon>Bacteria</taxon>
        <taxon>Pseudomonadati</taxon>
        <taxon>Pseudomonadota</taxon>
        <taxon>Alphaproteobacteria</taxon>
        <taxon>Geminicoccales</taxon>
        <taxon>Geminicoccaceae</taxon>
        <taxon>Marinimicrococcus</taxon>
    </lineage>
</organism>
<proteinExistence type="inferred from homology"/>
<dbReference type="EMBL" id="JARGEQ010000082">
    <property type="protein sequence ID" value="MDF1586273.1"/>
    <property type="molecule type" value="Genomic_DNA"/>
</dbReference>
<evidence type="ECO:0000256" key="3">
    <source>
        <dbReference type="ARBA" id="ARBA00022729"/>
    </source>
</evidence>
<evidence type="ECO:0000313" key="7">
    <source>
        <dbReference type="Proteomes" id="UP001301140"/>
    </source>
</evidence>
<evidence type="ECO:0000313" key="6">
    <source>
        <dbReference type="EMBL" id="MDF1586273.1"/>
    </source>
</evidence>
<reference evidence="6 7" key="1">
    <citation type="submission" date="2023-03" db="EMBL/GenBank/DDBJ databases">
        <title>YIM 152171 draft genome.</title>
        <authorList>
            <person name="Yang Z."/>
        </authorList>
    </citation>
    <scope>NUCLEOTIDE SEQUENCE [LARGE SCALE GENOMIC DNA]</scope>
    <source>
        <strain evidence="6 7">YIM 152171</strain>
    </source>
</reference>
<name>A0AAP3XQ30_9PROT</name>
<dbReference type="GO" id="GO:0004553">
    <property type="term" value="F:hydrolase activity, hydrolyzing O-glycosyl compounds"/>
    <property type="evidence" value="ECO:0007669"/>
    <property type="project" value="InterPro"/>
</dbReference>
<dbReference type="PANTHER" id="PTHR37423">
    <property type="entry name" value="SOLUBLE LYTIC MUREIN TRANSGLYCOSYLASE-RELATED"/>
    <property type="match status" value="1"/>
</dbReference>